<dbReference type="RefSeq" id="WP_158548292.1">
    <property type="nucleotide sequence ID" value="NZ_AP024085.1"/>
</dbReference>
<name>A0A7I8E3J3_9FIRM</name>
<protein>
    <submittedName>
        <fullName evidence="1">Uncharacterized protein</fullName>
    </submittedName>
</protein>
<proteinExistence type="predicted"/>
<sequence>MDKVLEITSNDHIIMINKLCKRILGHPEILGRIIKGFIKEAEGVFLEEIIDDDILK</sequence>
<dbReference type="Proteomes" id="UP000593842">
    <property type="component" value="Chromosome"/>
</dbReference>
<dbReference type="AlphaFoldDB" id="A0A7I8E3J3"/>
<organism evidence="1 2">
    <name type="scientific">Faecalibacillus intestinalis</name>
    <dbReference type="NCBI Taxonomy" id="1982626"/>
    <lineage>
        <taxon>Bacteria</taxon>
        <taxon>Bacillati</taxon>
        <taxon>Bacillota</taxon>
        <taxon>Erysipelotrichia</taxon>
        <taxon>Erysipelotrichales</taxon>
        <taxon>Coprobacillaceae</taxon>
        <taxon>Faecalibacillus</taxon>
    </lineage>
</organism>
<dbReference type="KEGG" id="fit:Fi14EGH31_23150"/>
<reference evidence="2" key="1">
    <citation type="submission" date="2020-09" db="EMBL/GenBank/DDBJ databases">
        <title>Complete genome sequencing of Faecalibacillus intestinalis strain 14EGH31.</title>
        <authorList>
            <person name="Sakamoto M."/>
            <person name="Murakami T."/>
            <person name="Mori H."/>
        </authorList>
    </citation>
    <scope>NUCLEOTIDE SEQUENCE [LARGE SCALE GENOMIC DNA]</scope>
    <source>
        <strain evidence="2">14EGH31</strain>
    </source>
</reference>
<gene>
    <name evidence="1" type="ORF">Fi14EGH31_23150</name>
</gene>
<evidence type="ECO:0000313" key="1">
    <source>
        <dbReference type="EMBL" id="BCL58603.1"/>
    </source>
</evidence>
<evidence type="ECO:0000313" key="2">
    <source>
        <dbReference type="Proteomes" id="UP000593842"/>
    </source>
</evidence>
<dbReference type="EMBL" id="AP024085">
    <property type="protein sequence ID" value="BCL58603.1"/>
    <property type="molecule type" value="Genomic_DNA"/>
</dbReference>
<accession>A0A7I8E3J3</accession>
<dbReference type="GeneID" id="70580753"/>